<proteinExistence type="predicted"/>
<feature type="signal peptide" evidence="2">
    <location>
        <begin position="1"/>
        <end position="19"/>
    </location>
</feature>
<sequence length="283" mass="32523">MISLFLFDLYLTFIPDVTASNDTLVEPLNGITKLNSSQVCNALQGNYEVLDLSVETIKYLAKYFWEIVTNDSLFSYWTKKNWTDYKNEEVRSEIKQAYLASLNFVDYLNIATSTHFNNMITCYKDFIKNSDSINEATHLIIQNSTCFGFKPGNNLPNVIGKICDGISESWRDCFGGNNMRTIFFKLYDNRLQSLSSVCSNTSHNFKTTKYSENIVTSTKVYDDYVIKENDAIDTEKIGYINLGMYSLIFLAVPFLLFIVVLSYKRSYRKTSYKGVKQRNIGSI</sequence>
<feature type="chain" id="PRO_5043444379" evidence="2">
    <location>
        <begin position="20"/>
        <end position="283"/>
    </location>
</feature>
<protein>
    <submittedName>
        <fullName evidence="3">SP-containing membrane protein</fullName>
    </submittedName>
</protein>
<gene>
    <name evidence="3" type="ORF">VNE69_07158</name>
</gene>
<feature type="transmembrane region" description="Helical" evidence="1">
    <location>
        <begin position="242"/>
        <end position="263"/>
    </location>
</feature>
<keyword evidence="4" id="KW-1185">Reference proteome</keyword>
<evidence type="ECO:0000313" key="3">
    <source>
        <dbReference type="EMBL" id="WUR04091.1"/>
    </source>
</evidence>
<evidence type="ECO:0000256" key="2">
    <source>
        <dbReference type="SAM" id="SignalP"/>
    </source>
</evidence>
<dbReference type="GeneID" id="90541914"/>
<dbReference type="KEGG" id="vnx:VNE69_07158"/>
<dbReference type="EMBL" id="CP142732">
    <property type="protein sequence ID" value="WUR04091.1"/>
    <property type="molecule type" value="Genomic_DNA"/>
</dbReference>
<accession>A0AAX4JDN6</accession>
<dbReference type="Proteomes" id="UP001334084">
    <property type="component" value="Chromosome 7"/>
</dbReference>
<keyword evidence="1" id="KW-0812">Transmembrane</keyword>
<keyword evidence="1" id="KW-0472">Membrane</keyword>
<reference evidence="3" key="1">
    <citation type="journal article" date="2024" name="BMC Genomics">
        <title>Functional annotation of a divergent genome using sequence and structure-based similarity.</title>
        <authorList>
            <person name="Svedberg D."/>
            <person name="Winiger R.R."/>
            <person name="Berg A."/>
            <person name="Sharma H."/>
            <person name="Tellgren-Roth C."/>
            <person name="Debrunner-Vossbrinck B.A."/>
            <person name="Vossbrinck C.R."/>
            <person name="Barandun J."/>
        </authorList>
    </citation>
    <scope>NUCLEOTIDE SEQUENCE</scope>
    <source>
        <strain evidence="3">Illinois isolate</strain>
    </source>
</reference>
<dbReference type="RefSeq" id="XP_065330236.1">
    <property type="nucleotide sequence ID" value="XM_065474164.1"/>
</dbReference>
<evidence type="ECO:0000313" key="4">
    <source>
        <dbReference type="Proteomes" id="UP001334084"/>
    </source>
</evidence>
<name>A0AAX4JDN6_9MICR</name>
<evidence type="ECO:0000256" key="1">
    <source>
        <dbReference type="SAM" id="Phobius"/>
    </source>
</evidence>
<dbReference type="AlphaFoldDB" id="A0AAX4JDN6"/>
<keyword evidence="2" id="KW-0732">Signal</keyword>
<organism evidence="3 4">
    <name type="scientific">Vairimorpha necatrix</name>
    <dbReference type="NCBI Taxonomy" id="6039"/>
    <lineage>
        <taxon>Eukaryota</taxon>
        <taxon>Fungi</taxon>
        <taxon>Fungi incertae sedis</taxon>
        <taxon>Microsporidia</taxon>
        <taxon>Nosematidae</taxon>
        <taxon>Vairimorpha</taxon>
    </lineage>
</organism>
<keyword evidence="1" id="KW-1133">Transmembrane helix</keyword>